<feature type="compositionally biased region" description="Basic and acidic residues" evidence="1">
    <location>
        <begin position="38"/>
        <end position="48"/>
    </location>
</feature>
<feature type="region of interest" description="Disordered" evidence="1">
    <location>
        <begin position="139"/>
        <end position="214"/>
    </location>
</feature>
<feature type="compositionally biased region" description="Basic residues" evidence="1">
    <location>
        <begin position="9"/>
        <end position="29"/>
    </location>
</feature>
<accession>A0A7S2RVJ0</accession>
<dbReference type="EMBL" id="HBHK01011918">
    <property type="protein sequence ID" value="CAD9681953.1"/>
    <property type="molecule type" value="Transcribed_RNA"/>
</dbReference>
<feature type="region of interest" description="Disordered" evidence="1">
    <location>
        <begin position="1"/>
        <end position="48"/>
    </location>
</feature>
<reference evidence="2" key="1">
    <citation type="submission" date="2021-01" db="EMBL/GenBank/DDBJ databases">
        <authorList>
            <person name="Corre E."/>
            <person name="Pelletier E."/>
            <person name="Niang G."/>
            <person name="Scheremetjew M."/>
            <person name="Finn R."/>
            <person name="Kale V."/>
            <person name="Holt S."/>
            <person name="Cochrane G."/>
            <person name="Meng A."/>
            <person name="Brown T."/>
            <person name="Cohen L."/>
        </authorList>
    </citation>
    <scope>NUCLEOTIDE SEQUENCE</scope>
    <source>
        <strain evidence="2">NY070348D</strain>
    </source>
</reference>
<evidence type="ECO:0000313" key="2">
    <source>
        <dbReference type="EMBL" id="CAD9681953.1"/>
    </source>
</evidence>
<feature type="region of interest" description="Disordered" evidence="1">
    <location>
        <begin position="81"/>
        <end position="101"/>
    </location>
</feature>
<feature type="compositionally biased region" description="Basic and acidic residues" evidence="1">
    <location>
        <begin position="190"/>
        <end position="207"/>
    </location>
</feature>
<sequence>MWTSSAGNRLKKKVKNSARRGRHSKRGRRNTLSGQRFARRDAHPAGESVEKFLQKLAYNPEEDRLGRNAGVHVDQENRYDFDLPEPQQKPSAKLHQHGEQVVESGGTLTNISNDQRFHAKTQNSQLSSRRRPGDILHPAAAAQRKRLPLPSVTLRPSEKPHATPPHVPGPPVQTLGSDTENMSMDEDEEHSSLFEEKPSWCEAEPLRHSPRAYR</sequence>
<proteinExistence type="predicted"/>
<protein>
    <submittedName>
        <fullName evidence="2">Uncharacterized protein</fullName>
    </submittedName>
</protein>
<evidence type="ECO:0000256" key="1">
    <source>
        <dbReference type="SAM" id="MobiDB-lite"/>
    </source>
</evidence>
<name>A0A7S2RVJ0_9STRA</name>
<organism evidence="2">
    <name type="scientific">Mucochytrium quahogii</name>
    <dbReference type="NCBI Taxonomy" id="96639"/>
    <lineage>
        <taxon>Eukaryota</taxon>
        <taxon>Sar</taxon>
        <taxon>Stramenopiles</taxon>
        <taxon>Bigyra</taxon>
        <taxon>Labyrinthulomycetes</taxon>
        <taxon>Thraustochytrida</taxon>
        <taxon>Thraustochytriidae</taxon>
        <taxon>Mucochytrium</taxon>
    </lineage>
</organism>
<feature type="compositionally biased region" description="Pro residues" evidence="1">
    <location>
        <begin position="162"/>
        <end position="171"/>
    </location>
</feature>
<gene>
    <name evidence="2" type="ORF">QSP1433_LOCUS7500</name>
</gene>
<dbReference type="AlphaFoldDB" id="A0A7S2RVJ0"/>